<reference evidence="2 3" key="1">
    <citation type="submission" date="2020-05" db="EMBL/GenBank/DDBJ databases">
        <title>Draft genome of Flavobacterium sp. IMCC34852.</title>
        <authorList>
            <person name="Song J."/>
            <person name="Cho J.-C."/>
        </authorList>
    </citation>
    <scope>NUCLEOTIDE SEQUENCE [LARGE SCALE GENOMIC DNA]</scope>
    <source>
        <strain evidence="2 3">IMCC34852</strain>
    </source>
</reference>
<protein>
    <submittedName>
        <fullName evidence="2">Glycosyltransferase</fullName>
    </submittedName>
</protein>
<evidence type="ECO:0000259" key="1">
    <source>
        <dbReference type="Pfam" id="PF00535"/>
    </source>
</evidence>
<dbReference type="SUPFAM" id="SSF53448">
    <property type="entry name" value="Nucleotide-diphospho-sugar transferases"/>
    <property type="match status" value="1"/>
</dbReference>
<proteinExistence type="predicted"/>
<sequence length="338" mass="39205">MRLGFNPHKDVPQDPTEFKHQVVIPVYIPNQEGYFKDSFKNFQLCLESLFLTCHNKTFITIVNNGSCTEVKAYLNDLFETQKINELIHSENIGKLNAILKGLAGNNIELVTISDADVLFLENWQQETVAVFNQFPKAGVVGIVPQFRTFGHCCGNMIFDNLLTKKLKFKPVQNVEALKKFYYSIGWGDDYNPDYLKQILTIENGNHSAVVGSGHFVATYRKELFTEIPTYLGFKLGGTSERYLDEATLPYGLWRLTTNDNYAYHLGNVYEEWMTQEIQSFQNKENSIPELHALASFKKVSAFSYYLKNKLFIKFFNKRKYRRLFYKFIGLPKTMIQKY</sequence>
<feature type="domain" description="Glycosyltransferase 2-like" evidence="1">
    <location>
        <begin position="40"/>
        <end position="146"/>
    </location>
</feature>
<dbReference type="InterPro" id="IPR029044">
    <property type="entry name" value="Nucleotide-diphossugar_trans"/>
</dbReference>
<name>A0A7Y3RAR9_9FLAO</name>
<keyword evidence="3" id="KW-1185">Reference proteome</keyword>
<dbReference type="RefSeq" id="WP_171222742.1">
    <property type="nucleotide sequence ID" value="NZ_CP121446.1"/>
</dbReference>
<evidence type="ECO:0000313" key="3">
    <source>
        <dbReference type="Proteomes" id="UP000536509"/>
    </source>
</evidence>
<gene>
    <name evidence="2" type="ORF">HKT18_10140</name>
</gene>
<organism evidence="2 3">
    <name type="scientific">Flavobacterium rivulicola</name>
    <dbReference type="NCBI Taxonomy" id="2732161"/>
    <lineage>
        <taxon>Bacteria</taxon>
        <taxon>Pseudomonadati</taxon>
        <taxon>Bacteroidota</taxon>
        <taxon>Flavobacteriia</taxon>
        <taxon>Flavobacteriales</taxon>
        <taxon>Flavobacteriaceae</taxon>
        <taxon>Flavobacterium</taxon>
    </lineage>
</organism>
<accession>A0A7Y3RAR9</accession>
<dbReference type="Proteomes" id="UP000536509">
    <property type="component" value="Unassembled WGS sequence"/>
</dbReference>
<keyword evidence="2" id="KW-0808">Transferase</keyword>
<dbReference type="EMBL" id="JABEVX010000006">
    <property type="protein sequence ID" value="NNT72576.1"/>
    <property type="molecule type" value="Genomic_DNA"/>
</dbReference>
<dbReference type="InterPro" id="IPR001173">
    <property type="entry name" value="Glyco_trans_2-like"/>
</dbReference>
<comment type="caution">
    <text evidence="2">The sequence shown here is derived from an EMBL/GenBank/DDBJ whole genome shotgun (WGS) entry which is preliminary data.</text>
</comment>
<dbReference type="Pfam" id="PF00535">
    <property type="entry name" value="Glycos_transf_2"/>
    <property type="match status" value="1"/>
</dbReference>
<evidence type="ECO:0000313" key="2">
    <source>
        <dbReference type="EMBL" id="NNT72576.1"/>
    </source>
</evidence>
<dbReference type="Gene3D" id="3.90.550.10">
    <property type="entry name" value="Spore Coat Polysaccharide Biosynthesis Protein SpsA, Chain A"/>
    <property type="match status" value="1"/>
</dbReference>
<dbReference type="AlphaFoldDB" id="A0A7Y3RAR9"/>
<dbReference type="GO" id="GO:0016740">
    <property type="term" value="F:transferase activity"/>
    <property type="evidence" value="ECO:0007669"/>
    <property type="project" value="UniProtKB-KW"/>
</dbReference>